<dbReference type="InterPro" id="IPR050090">
    <property type="entry name" value="Tyrosine_recombinase_XerCD"/>
</dbReference>
<dbReference type="Proteomes" id="UP001165962">
    <property type="component" value="Unassembled WGS sequence"/>
</dbReference>
<evidence type="ECO:0000259" key="4">
    <source>
        <dbReference type="Pfam" id="PF00589"/>
    </source>
</evidence>
<dbReference type="Pfam" id="PF02899">
    <property type="entry name" value="Phage_int_SAM_1"/>
    <property type="match status" value="1"/>
</dbReference>
<dbReference type="InterPro" id="IPR013762">
    <property type="entry name" value="Integrase-like_cat_sf"/>
</dbReference>
<dbReference type="InterPro" id="IPR004107">
    <property type="entry name" value="Integrase_SAM-like_N"/>
</dbReference>
<dbReference type="PANTHER" id="PTHR30349:SF94">
    <property type="entry name" value="INTEGRASE_RECOMBINASE HI_1414-RELATED"/>
    <property type="match status" value="1"/>
</dbReference>
<gene>
    <name evidence="6" type="ORF">G9U52_27445</name>
</gene>
<evidence type="ECO:0000259" key="5">
    <source>
        <dbReference type="Pfam" id="PF02899"/>
    </source>
</evidence>
<evidence type="ECO:0000313" key="7">
    <source>
        <dbReference type="Proteomes" id="UP001165962"/>
    </source>
</evidence>
<feature type="domain" description="Integrase SAM-like N-terminal" evidence="5">
    <location>
        <begin position="45"/>
        <end position="112"/>
    </location>
</feature>
<accession>A0ABX0JE88</accession>
<dbReference type="InterPro" id="IPR002104">
    <property type="entry name" value="Integrase_catalytic"/>
</dbReference>
<dbReference type="SUPFAM" id="SSF56349">
    <property type="entry name" value="DNA breaking-rejoining enzymes"/>
    <property type="match status" value="1"/>
</dbReference>
<dbReference type="RefSeq" id="WP_166153856.1">
    <property type="nucleotide sequence ID" value="NZ_JAAOIW010000012.1"/>
</dbReference>
<protein>
    <submittedName>
        <fullName evidence="6">Site-specific integrase</fullName>
    </submittedName>
</protein>
<evidence type="ECO:0000256" key="3">
    <source>
        <dbReference type="ARBA" id="ARBA00023172"/>
    </source>
</evidence>
<keyword evidence="7" id="KW-1185">Reference proteome</keyword>
<reference evidence="6" key="1">
    <citation type="submission" date="2020-03" db="EMBL/GenBank/DDBJ databases">
        <title>Draft sequencing of Paenibacilllus sp. S3N08.</title>
        <authorList>
            <person name="Kim D.-U."/>
        </authorList>
    </citation>
    <scope>NUCLEOTIDE SEQUENCE</scope>
    <source>
        <strain evidence="6">S3N08</strain>
    </source>
</reference>
<dbReference type="InterPro" id="IPR010998">
    <property type="entry name" value="Integrase_recombinase_N"/>
</dbReference>
<feature type="domain" description="Tyr recombinase" evidence="4">
    <location>
        <begin position="170"/>
        <end position="330"/>
    </location>
</feature>
<dbReference type="Gene3D" id="1.10.150.130">
    <property type="match status" value="1"/>
</dbReference>
<comment type="caution">
    <text evidence="6">The sequence shown here is derived from an EMBL/GenBank/DDBJ whole genome shotgun (WGS) entry which is preliminary data.</text>
</comment>
<dbReference type="PANTHER" id="PTHR30349">
    <property type="entry name" value="PHAGE INTEGRASE-RELATED"/>
    <property type="match status" value="1"/>
</dbReference>
<evidence type="ECO:0000256" key="2">
    <source>
        <dbReference type="ARBA" id="ARBA00023125"/>
    </source>
</evidence>
<keyword evidence="3" id="KW-0233">DNA recombination</keyword>
<organism evidence="6 7">
    <name type="scientific">Paenibacillus agricola</name>
    <dbReference type="NCBI Taxonomy" id="2716264"/>
    <lineage>
        <taxon>Bacteria</taxon>
        <taxon>Bacillati</taxon>
        <taxon>Bacillota</taxon>
        <taxon>Bacilli</taxon>
        <taxon>Bacillales</taxon>
        <taxon>Paenibacillaceae</taxon>
        <taxon>Paenibacillus</taxon>
    </lineage>
</organism>
<sequence>MAGRGWIKTDEELRRFAYANDDIMNKGGYINLMQQLNRLARHTKGGLSIKTQRQYYSHADQFIRFLADGYGSQNLANISGRHIADYLEERQADGKAASTIDLDLCAIRYFHDQFDPKATRYSIPDNSMLCKKYGITLDPRKYGGVNRRWTWAEVNRMVELAIRYGRYDVSHIIQLGSGLGLRIHEGIRLSCGDAIAALRSGKLHVKGKNGLKRDVPLRADMPQLLRAILATAPGNSDTKLFVPDGKKAHEVIQSIQAFISNYRDGVADPGARPDGVKMTAHGLRHLYAFERYREFTNEGFKPAAARLKVAMLIGHSREDITRIYLAEDKEENIDVGSGVSAGTE</sequence>
<dbReference type="Pfam" id="PF00589">
    <property type="entry name" value="Phage_integrase"/>
    <property type="match status" value="1"/>
</dbReference>
<proteinExistence type="predicted"/>
<keyword evidence="1" id="KW-0229">DNA integration</keyword>
<dbReference type="InterPro" id="IPR011010">
    <property type="entry name" value="DNA_brk_join_enz"/>
</dbReference>
<name>A0ABX0JE88_9BACL</name>
<evidence type="ECO:0000256" key="1">
    <source>
        <dbReference type="ARBA" id="ARBA00022908"/>
    </source>
</evidence>
<dbReference type="EMBL" id="JAAOIW010000012">
    <property type="protein sequence ID" value="NHN33556.1"/>
    <property type="molecule type" value="Genomic_DNA"/>
</dbReference>
<keyword evidence="2" id="KW-0238">DNA-binding</keyword>
<evidence type="ECO:0000313" key="6">
    <source>
        <dbReference type="EMBL" id="NHN33556.1"/>
    </source>
</evidence>
<dbReference type="Gene3D" id="1.10.443.10">
    <property type="entry name" value="Intergrase catalytic core"/>
    <property type="match status" value="1"/>
</dbReference>